<dbReference type="VEuPathDB" id="TriTrypDB:TCSYLVIO_004250"/>
<evidence type="ECO:0000259" key="1">
    <source>
        <dbReference type="Pfam" id="PF07999"/>
    </source>
</evidence>
<reference evidence="3 4" key="1">
    <citation type="journal article" date="2018" name="Microb. Genom.">
        <title>Expanding an expanded genome: long-read sequencing of Trypanosoma cruzi.</title>
        <authorList>
            <person name="Berna L."/>
            <person name="Rodriguez M."/>
            <person name="Chiribao M.L."/>
            <person name="Parodi-Talice A."/>
            <person name="Pita S."/>
            <person name="Rijo G."/>
            <person name="Alvarez-Valin F."/>
            <person name="Robello C."/>
        </authorList>
    </citation>
    <scope>NUCLEOTIDE SEQUENCE [LARGE SCALE GENOMIC DNA]</scope>
    <source>
        <strain evidence="3 4">Dm28c</strain>
    </source>
</reference>
<evidence type="ECO:0000313" key="4">
    <source>
        <dbReference type="Proteomes" id="UP000246121"/>
    </source>
</evidence>
<organism evidence="3 4">
    <name type="scientific">Trypanosoma cruzi</name>
    <dbReference type="NCBI Taxonomy" id="5693"/>
    <lineage>
        <taxon>Eukaryota</taxon>
        <taxon>Discoba</taxon>
        <taxon>Euglenozoa</taxon>
        <taxon>Kinetoplastea</taxon>
        <taxon>Metakinetoplastina</taxon>
        <taxon>Trypanosomatida</taxon>
        <taxon>Trypanosomatidae</taxon>
        <taxon>Trypanosoma</taxon>
        <taxon>Schizotrypanum</taxon>
    </lineage>
</organism>
<accession>A0A2V2UKK3</accession>
<feature type="domain" description="Retrotransposon hot spot protein,C-terminal" evidence="1">
    <location>
        <begin position="57"/>
        <end position="298"/>
    </location>
</feature>
<evidence type="ECO:0000313" key="3">
    <source>
        <dbReference type="EMBL" id="PWU84827.1"/>
    </source>
</evidence>
<dbReference type="AlphaFoldDB" id="A0A2V2UKK3"/>
<dbReference type="VEuPathDB" id="TriTrypDB:TcCL_ESM09773"/>
<dbReference type="VEuPathDB" id="TriTrypDB:TcG_09765"/>
<comment type="caution">
    <text evidence="3">The sequence shown here is derived from an EMBL/GenBank/DDBJ whole genome shotgun (WGS) entry which is preliminary data.</text>
</comment>
<dbReference type="VEuPathDB" id="TriTrypDB:TCDM_11578"/>
<dbReference type="PANTHER" id="PTHR33129">
    <property type="entry name" value="PROTEIN KINASE DOMAIN-CONTAINING PROTEIN-RELATED"/>
    <property type="match status" value="1"/>
</dbReference>
<dbReference type="PANTHER" id="PTHR33129:SF3">
    <property type="entry name" value="HOT SPOT (RHS) PROTEIN, PUTATIVE-RELATED"/>
    <property type="match status" value="1"/>
</dbReference>
<dbReference type="Proteomes" id="UP000246121">
    <property type="component" value="Unassembled WGS sequence"/>
</dbReference>
<dbReference type="Pfam" id="PF07999">
    <property type="entry name" value="RHSP"/>
    <property type="match status" value="1"/>
</dbReference>
<dbReference type="Pfam" id="PF20445">
    <property type="entry name" value="RHS_N"/>
    <property type="match status" value="1"/>
</dbReference>
<dbReference type="InterPro" id="IPR052980">
    <property type="entry name" value="Crinkler_effector"/>
</dbReference>
<dbReference type="VEuPathDB" id="TriTrypDB:C4B63_199g12"/>
<dbReference type="InterPro" id="IPR046835">
    <property type="entry name" value="RHS_N"/>
</dbReference>
<dbReference type="InterPro" id="IPR046836">
    <property type="entry name" value="RHS_C"/>
</dbReference>
<feature type="domain" description="Retrotransposon hot spot protein N-terminal" evidence="2">
    <location>
        <begin position="1"/>
        <end position="53"/>
    </location>
</feature>
<protein>
    <submittedName>
        <fullName evidence="3">Putative retrotransposon hot spot protein (RHS,)</fullName>
    </submittedName>
</protein>
<dbReference type="EMBL" id="PRFA01000199">
    <property type="protein sequence ID" value="PWU84827.1"/>
    <property type="molecule type" value="Genomic_DNA"/>
</dbReference>
<name>A0A2V2UKK3_TRYCR</name>
<proteinExistence type="predicted"/>
<dbReference type="NCBIfam" id="TIGR01631">
    <property type="entry name" value="Trypano_RHS"/>
    <property type="match status" value="1"/>
</dbReference>
<dbReference type="InterPro" id="IPR006518">
    <property type="entry name" value="Trypano_RHS"/>
</dbReference>
<sequence>MVLASDNGWPYSWEEDEFTRDCYLNCEVDRVWQIVRNDLTELFSPHPEAYFTPRRRVLIGTPGIGKSMGAGSYLLYQLLHCDAKKLPVVLYSFGGNTTYVFDKTIKTVTKYLGRGAFNDFLYDLRHLKMKGYVIYDVTEKGRPASCFAFFDEWGMIVVSSPKVSNYDNWEKHVRAERIIMNCPDEMDVKAMCVWMKRDETAGKKAECWKMVKERMEKVGPIPRYIFDANEFIAHSAAIEDALEGIKSRDGEKHFTHGGVKLWYSENASQKLVRVVRGRGEVGAEVFLNAPISVCLGRRIPHYFGKRDV</sequence>
<gene>
    <name evidence="3" type="ORF">C4B63_199g12</name>
</gene>
<evidence type="ECO:0000259" key="2">
    <source>
        <dbReference type="Pfam" id="PF20445"/>
    </source>
</evidence>
<dbReference type="VEuPathDB" id="TriTrypDB:TcYC6_0104220"/>